<dbReference type="CDD" id="cd20707">
    <property type="entry name" value="MIX_III"/>
    <property type="match status" value="1"/>
</dbReference>
<evidence type="ECO:0000313" key="3">
    <source>
        <dbReference type="Proteomes" id="UP000526003"/>
    </source>
</evidence>
<comment type="caution">
    <text evidence="2">The sequence shown here is derived from an EMBL/GenBank/DDBJ whole genome shotgun (WGS) entry which is preliminary data.</text>
</comment>
<evidence type="ECO:0000313" key="2">
    <source>
        <dbReference type="EMBL" id="MBC2693142.1"/>
    </source>
</evidence>
<keyword evidence="3" id="KW-1185">Reference proteome</keyword>
<dbReference type="EMBL" id="JACMYG010000040">
    <property type="protein sequence ID" value="MBC2693142.1"/>
    <property type="molecule type" value="Genomic_DNA"/>
</dbReference>
<dbReference type="NCBIfam" id="NF041559">
    <property type="entry name" value="BTH_I2691_fam"/>
    <property type="match status" value="1"/>
</dbReference>
<name>A0A7X1L037_9PSED</name>
<sequence length="787" mass="85957">MTLGEQLAIVVSETGLLTDQCRACERQGLPILPLRQALVPDYSGDPFLAENGQVPTRLGWRTLRAGYLYVLLDRSIWHAYQVTPDGYLRQFNPYTPPAANESLLASTCVSADHDAPASFLNIDTHEHRVAWLAFASDPWPTNVLDAYKAGRAPHRFQALDLAQARDNPASLGLAMTAESLQVDERVLEYQSLQAGQFPSVHGVYPRALRRQALKGFLRNITARHELQQGVLAFVLDDTLGLVQEYNAQRTAWIHARQQWLEDPLRAYQHQTSQILLAIRAQHRDRAEAQTPSFEPTSGDGPPVFVDPGVERQRIIDHQAVESDQNLEQRYDEAARARFQQGYDKRLQRYQQFIDQSAEAYAAACRTARFNCIEQHDYDGAVGASGRAYATTMALCLRGGISEAPAPNGDERGPSAQLWRAWLSNPQSPIYRALLLRDQSLLANLLPTFEDDASLVWNDSERLYSALSKLIASDRGEYLLGAYLKQSMADLLGALNAASARLQPIIGPAVGRVVSRVNSASQLLHNRLHLTELQVQMKLSEYYALQSEHLRNLQHNAVASMDRSWDSILEEKGTRDPTTRKVTGKVRPLIQGGLLSLALLDPKLASLTITVSVWVEGKASNLLQETQRGMAQLTDSTHSALQDVRVGMGTLDPKARQVLQGLKVSSKQAAQWVRTGFTGLRGAAGGDMLLALGGMYLLNDALNKNLKEAERVVGDKSLEARLALYGSSLGVLGGGLELVGGALARGGSRVLMSGGLSVRGAAAIKKTADAGGGARESGGGHRGCCGDI</sequence>
<dbReference type="Proteomes" id="UP000526003">
    <property type="component" value="Unassembled WGS sequence"/>
</dbReference>
<accession>A0A7X1L037</accession>
<dbReference type="InterPro" id="IPR048126">
    <property type="entry name" value="Toxin_VasX"/>
</dbReference>
<dbReference type="Pfam" id="PF20249">
    <property type="entry name" value="VasX_N"/>
    <property type="match status" value="1"/>
</dbReference>
<proteinExistence type="predicted"/>
<dbReference type="InterPro" id="IPR046864">
    <property type="entry name" value="VasX_N"/>
</dbReference>
<protein>
    <recommendedName>
        <fullName evidence="1">Toxin VasX N-terminal region domain-containing protein</fullName>
    </recommendedName>
</protein>
<evidence type="ECO:0000259" key="1">
    <source>
        <dbReference type="Pfam" id="PF20249"/>
    </source>
</evidence>
<feature type="domain" description="Toxin VasX N-terminal region" evidence="1">
    <location>
        <begin position="21"/>
        <end position="165"/>
    </location>
</feature>
<gene>
    <name evidence="2" type="ORF">H7995_25475</name>
</gene>
<organism evidence="2 3">
    <name type="scientific">Pseudomonas kielensis</name>
    <dbReference type="NCBI Taxonomy" id="2762577"/>
    <lineage>
        <taxon>Bacteria</taxon>
        <taxon>Pseudomonadati</taxon>
        <taxon>Pseudomonadota</taxon>
        <taxon>Gammaproteobacteria</taxon>
        <taxon>Pseudomonadales</taxon>
        <taxon>Pseudomonadaceae</taxon>
        <taxon>Pseudomonas</taxon>
    </lineage>
</organism>
<dbReference type="AlphaFoldDB" id="A0A7X1L037"/>
<reference evidence="2 3" key="1">
    <citation type="submission" date="2020-08" db="EMBL/GenBank/DDBJ databases">
        <title>Pseudomonas sp. nov.</title>
        <authorList>
            <person name="Gieschler S."/>
            <person name="Fiedler G."/>
            <person name="Brinks E."/>
            <person name="Boehnlein C."/>
            <person name="Franz C.M.A.P."/>
            <person name="Kabisch J."/>
        </authorList>
    </citation>
    <scope>NUCLEOTIDE SEQUENCE [LARGE SCALE GENOMIC DNA]</scope>
    <source>
        <strain evidence="2 3">MBT-1</strain>
    </source>
</reference>
<dbReference type="RefSeq" id="WP_185819088.1">
    <property type="nucleotide sequence ID" value="NZ_JACMYG010000040.1"/>
</dbReference>